<organism evidence="1 2">
    <name type="scientific">Acanthoscelides obtectus</name>
    <name type="common">Bean weevil</name>
    <name type="synonym">Bruchus obtectus</name>
    <dbReference type="NCBI Taxonomy" id="200917"/>
    <lineage>
        <taxon>Eukaryota</taxon>
        <taxon>Metazoa</taxon>
        <taxon>Ecdysozoa</taxon>
        <taxon>Arthropoda</taxon>
        <taxon>Hexapoda</taxon>
        <taxon>Insecta</taxon>
        <taxon>Pterygota</taxon>
        <taxon>Neoptera</taxon>
        <taxon>Endopterygota</taxon>
        <taxon>Coleoptera</taxon>
        <taxon>Polyphaga</taxon>
        <taxon>Cucujiformia</taxon>
        <taxon>Chrysomeloidea</taxon>
        <taxon>Chrysomelidae</taxon>
        <taxon>Bruchinae</taxon>
        <taxon>Bruchini</taxon>
        <taxon>Acanthoscelides</taxon>
    </lineage>
</organism>
<reference evidence="1" key="1">
    <citation type="submission" date="2022-03" db="EMBL/GenBank/DDBJ databases">
        <authorList>
            <person name="Sayadi A."/>
        </authorList>
    </citation>
    <scope>NUCLEOTIDE SEQUENCE</scope>
</reference>
<keyword evidence="2" id="KW-1185">Reference proteome</keyword>
<dbReference type="Proteomes" id="UP001152888">
    <property type="component" value="Unassembled WGS sequence"/>
</dbReference>
<accession>A0A9P0JQG8</accession>
<dbReference type="AlphaFoldDB" id="A0A9P0JQG8"/>
<proteinExistence type="predicted"/>
<comment type="caution">
    <text evidence="1">The sequence shown here is derived from an EMBL/GenBank/DDBJ whole genome shotgun (WGS) entry which is preliminary data.</text>
</comment>
<evidence type="ECO:0000313" key="1">
    <source>
        <dbReference type="EMBL" id="CAH1956981.1"/>
    </source>
</evidence>
<gene>
    <name evidence="1" type="ORF">ACAOBT_LOCUS1834</name>
</gene>
<sequence length="46" mass="4996">MREKGEKHAIRLLETDISTRLPSIRSDEATDAAATCRVANGALILT</sequence>
<dbReference type="EMBL" id="CAKOFQ010006668">
    <property type="protein sequence ID" value="CAH1956981.1"/>
    <property type="molecule type" value="Genomic_DNA"/>
</dbReference>
<name>A0A9P0JQG8_ACAOB</name>
<protein>
    <submittedName>
        <fullName evidence="1">Uncharacterized protein</fullName>
    </submittedName>
</protein>
<evidence type="ECO:0000313" key="2">
    <source>
        <dbReference type="Proteomes" id="UP001152888"/>
    </source>
</evidence>